<keyword evidence="1" id="KW-0106">Calcium</keyword>
<dbReference type="InterPro" id="IPR011992">
    <property type="entry name" value="EF-hand-dom_pair"/>
</dbReference>
<proteinExistence type="predicted"/>
<dbReference type="PROSITE" id="PS50222">
    <property type="entry name" value="EF_HAND_2"/>
    <property type="match status" value="2"/>
</dbReference>
<dbReference type="InParanoid" id="A0A7R8US75"/>
<dbReference type="PROSITE" id="PS00018">
    <property type="entry name" value="EF_HAND_1"/>
    <property type="match status" value="3"/>
</dbReference>
<dbReference type="Pfam" id="PF13499">
    <property type="entry name" value="EF-hand_7"/>
    <property type="match status" value="1"/>
</dbReference>
<protein>
    <recommendedName>
        <fullName evidence="2">EF-hand domain-containing protein</fullName>
    </recommendedName>
</protein>
<dbReference type="InterPro" id="IPR002048">
    <property type="entry name" value="EF_hand_dom"/>
</dbReference>
<dbReference type="SMART" id="SM00054">
    <property type="entry name" value="EFh"/>
    <property type="match status" value="2"/>
</dbReference>
<dbReference type="Proteomes" id="UP000594454">
    <property type="component" value="Chromosome 3"/>
</dbReference>
<reference evidence="3 4" key="1">
    <citation type="submission" date="2020-11" db="EMBL/GenBank/DDBJ databases">
        <authorList>
            <person name="Wallbank WR R."/>
            <person name="Pardo Diaz C."/>
            <person name="Kozak K."/>
            <person name="Martin S."/>
            <person name="Jiggins C."/>
            <person name="Moest M."/>
            <person name="Warren A I."/>
            <person name="Generalovic N T."/>
            <person name="Byers J.R.P. K."/>
            <person name="Montejo-Kovacevich G."/>
            <person name="Yen C E."/>
        </authorList>
    </citation>
    <scope>NUCLEOTIDE SEQUENCE [LARGE SCALE GENOMIC DNA]</scope>
</reference>
<dbReference type="OMA" id="FECMALK"/>
<dbReference type="SUPFAM" id="SSF47473">
    <property type="entry name" value="EF-hand"/>
    <property type="match status" value="1"/>
</dbReference>
<evidence type="ECO:0000259" key="2">
    <source>
        <dbReference type="PROSITE" id="PS50222"/>
    </source>
</evidence>
<keyword evidence="4" id="KW-1185">Reference proteome</keyword>
<feature type="domain" description="EF-hand" evidence="2">
    <location>
        <begin position="57"/>
        <end position="92"/>
    </location>
</feature>
<gene>
    <name evidence="3" type="ORF">HERILL_LOCUS8851</name>
</gene>
<dbReference type="AlphaFoldDB" id="A0A7R8US75"/>
<name>A0A7R8US75_HERIL</name>
<dbReference type="GO" id="GO:0005509">
    <property type="term" value="F:calcium ion binding"/>
    <property type="evidence" value="ECO:0007669"/>
    <property type="project" value="InterPro"/>
</dbReference>
<dbReference type="OrthoDB" id="10038259at2759"/>
<feature type="domain" description="EF-hand" evidence="2">
    <location>
        <begin position="101"/>
        <end position="136"/>
    </location>
</feature>
<organism evidence="3 4">
    <name type="scientific">Hermetia illucens</name>
    <name type="common">Black soldier fly</name>
    <dbReference type="NCBI Taxonomy" id="343691"/>
    <lineage>
        <taxon>Eukaryota</taxon>
        <taxon>Metazoa</taxon>
        <taxon>Ecdysozoa</taxon>
        <taxon>Arthropoda</taxon>
        <taxon>Hexapoda</taxon>
        <taxon>Insecta</taxon>
        <taxon>Pterygota</taxon>
        <taxon>Neoptera</taxon>
        <taxon>Endopterygota</taxon>
        <taxon>Diptera</taxon>
        <taxon>Brachycera</taxon>
        <taxon>Stratiomyomorpha</taxon>
        <taxon>Stratiomyidae</taxon>
        <taxon>Hermetiinae</taxon>
        <taxon>Hermetia</taxon>
    </lineage>
</organism>
<evidence type="ECO:0000313" key="4">
    <source>
        <dbReference type="Proteomes" id="UP000594454"/>
    </source>
</evidence>
<sequence>MKYSWENRVDFVVRHMYDIDNNGYLDQKDFECMALRACIIEGKGDCSTGRLTEYLHIMRSLWEEISELADFDKDGRITTAEFREAVKRTCMQKKYDDFPQAMKAFIETNFKMMDLNGDGVITKDEFRYNCITRIAIEDIEPVDEAFDNLLSDDDRKRGGLTLSRYKELYSLFLGHPEDNHEGIYLFGPLPSD</sequence>
<evidence type="ECO:0000256" key="1">
    <source>
        <dbReference type="ARBA" id="ARBA00022837"/>
    </source>
</evidence>
<dbReference type="CDD" id="cd00051">
    <property type="entry name" value="EFh"/>
    <property type="match status" value="1"/>
</dbReference>
<dbReference type="Gene3D" id="1.10.238.10">
    <property type="entry name" value="EF-hand"/>
    <property type="match status" value="1"/>
</dbReference>
<dbReference type="InterPro" id="IPR018247">
    <property type="entry name" value="EF_Hand_1_Ca_BS"/>
</dbReference>
<dbReference type="EMBL" id="LR899011">
    <property type="protein sequence ID" value="CAD7086052.1"/>
    <property type="molecule type" value="Genomic_DNA"/>
</dbReference>
<accession>A0A7R8US75</accession>
<evidence type="ECO:0000313" key="3">
    <source>
        <dbReference type="EMBL" id="CAD7086052.1"/>
    </source>
</evidence>